<gene>
    <name evidence="1" type="ORF">HMPREF9081_2549</name>
</gene>
<dbReference type="AlphaFoldDB" id="F5RQL3"/>
<keyword evidence="2" id="KW-1185">Reference proteome</keyword>
<sequence length="260" mass="29184">MQKVYFFAIIRARKKSKMHPVRNDRDFFRIIALLQRRSRVMRTFMLAKKILLPMIAILAILLTAGCGDDKPKESADKAVLAYAELYAYADTDKLAATGMTNAQKEQITQALLTESDQMFQSFMLSKDNAMEITDYYIADRKANMELKAKVKKDDAKNPVVELTATPIDTAGAKRQMDANQDLVAMGVYIGLAQQQGVDVRTDPTYQQGAVESLKGVIDDMPYDSEKTLDVTCELVKSDDGKTLHWAPKDPQAIRKFLDGE</sequence>
<accession>F5RQL3</accession>
<evidence type="ECO:0000313" key="2">
    <source>
        <dbReference type="Proteomes" id="UP000004067"/>
    </source>
</evidence>
<evidence type="ECO:0000313" key="1">
    <source>
        <dbReference type="EMBL" id="EGK56738.1"/>
    </source>
</evidence>
<protein>
    <recommendedName>
        <fullName evidence="3">DUF5105 domain-containing protein</fullName>
    </recommendedName>
</protein>
<reference evidence="1 2" key="1">
    <citation type="submission" date="2011-04" db="EMBL/GenBank/DDBJ databases">
        <authorList>
            <person name="Muzny D."/>
            <person name="Qin X."/>
            <person name="Deng J."/>
            <person name="Jiang H."/>
            <person name="Liu Y."/>
            <person name="Qu J."/>
            <person name="Song X.-Z."/>
            <person name="Zhang L."/>
            <person name="Thornton R."/>
            <person name="Coyle M."/>
            <person name="Francisco L."/>
            <person name="Jackson L."/>
            <person name="Javaid M."/>
            <person name="Korchina V."/>
            <person name="Kovar C."/>
            <person name="Mata R."/>
            <person name="Mathew T."/>
            <person name="Ngo R."/>
            <person name="Nguyen L."/>
            <person name="Nguyen N."/>
            <person name="Okwuonu G."/>
            <person name="Ongeri F."/>
            <person name="Pham C."/>
            <person name="Simmons D."/>
            <person name="Wilczek-Boney K."/>
            <person name="Hale W."/>
            <person name="Jakkamsetti A."/>
            <person name="Pham P."/>
            <person name="Ruth R."/>
            <person name="San Lucas F."/>
            <person name="Warren J."/>
            <person name="Zhang J."/>
            <person name="Zhao Z."/>
            <person name="Zhou C."/>
            <person name="Zhu D."/>
            <person name="Lee S."/>
            <person name="Bess C."/>
            <person name="Blankenburg K."/>
            <person name="Forbes L."/>
            <person name="Fu Q."/>
            <person name="Gubbala S."/>
            <person name="Hirani K."/>
            <person name="Jayaseelan J.C."/>
            <person name="Lara F."/>
            <person name="Munidasa M."/>
            <person name="Palculict T."/>
            <person name="Patil S."/>
            <person name="Pu L.-L."/>
            <person name="Saada N."/>
            <person name="Tang L."/>
            <person name="Weissenberger G."/>
            <person name="Zhu Y."/>
            <person name="Hemphill L."/>
            <person name="Shang Y."/>
            <person name="Youmans B."/>
            <person name="Ayvaz T."/>
            <person name="Ross M."/>
            <person name="Santibanez J."/>
            <person name="Aqrawi P."/>
            <person name="Gross S."/>
            <person name="Joshi V."/>
            <person name="Fowler G."/>
            <person name="Nazareth L."/>
            <person name="Reid J."/>
            <person name="Worley K."/>
            <person name="Petrosino J."/>
            <person name="Highlander S."/>
            <person name="Gibbs R."/>
        </authorList>
    </citation>
    <scope>NUCLEOTIDE SEQUENCE [LARGE SCALE GENOMIC DNA]</scope>
    <source>
        <strain evidence="1 2">DSM 2778</strain>
    </source>
</reference>
<evidence type="ECO:0008006" key="3">
    <source>
        <dbReference type="Google" id="ProtNLM"/>
    </source>
</evidence>
<dbReference type="HOGENOM" id="CLU_1266167_0_0_9"/>
<dbReference type="Proteomes" id="UP000004067">
    <property type="component" value="Unassembled WGS sequence"/>
</dbReference>
<comment type="caution">
    <text evidence="1">The sequence shown here is derived from an EMBL/GenBank/DDBJ whole genome shotgun (WGS) entry which is preliminary data.</text>
</comment>
<name>F5RQL3_9FIRM</name>
<organism evidence="1 2">
    <name type="scientific">Centipeda periodontii DSM 2778</name>
    <dbReference type="NCBI Taxonomy" id="888060"/>
    <lineage>
        <taxon>Bacteria</taxon>
        <taxon>Bacillati</taxon>
        <taxon>Bacillota</taxon>
        <taxon>Negativicutes</taxon>
        <taxon>Selenomonadales</taxon>
        <taxon>Selenomonadaceae</taxon>
        <taxon>Centipeda</taxon>
    </lineage>
</organism>
<dbReference type="EMBL" id="AFHQ01000062">
    <property type="protein sequence ID" value="EGK56738.1"/>
    <property type="molecule type" value="Genomic_DNA"/>
</dbReference>
<dbReference type="eggNOG" id="ENOG5033R5V">
    <property type="taxonomic scope" value="Bacteria"/>
</dbReference>
<dbReference type="STRING" id="888060.HMPREF9081_2549"/>
<proteinExistence type="predicted"/>